<evidence type="ECO:0000313" key="1">
    <source>
        <dbReference type="EMBL" id="GAH75416.1"/>
    </source>
</evidence>
<gene>
    <name evidence="1" type="ORF">S03H2_46088</name>
</gene>
<name>X1HZ40_9ZZZZ</name>
<feature type="non-terminal residue" evidence="1">
    <location>
        <position position="1"/>
    </location>
</feature>
<dbReference type="Gene3D" id="3.40.50.2000">
    <property type="entry name" value="Glycogen Phosphorylase B"/>
    <property type="match status" value="1"/>
</dbReference>
<dbReference type="GO" id="GO:0005992">
    <property type="term" value="P:trehalose biosynthetic process"/>
    <property type="evidence" value="ECO:0007669"/>
    <property type="project" value="InterPro"/>
</dbReference>
<proteinExistence type="predicted"/>
<sequence>AKEYICAKNNLDGTLLLSRFTGAARELPEAVLINPYDIEDFADRIKQALEMPQKEKAQRMAKLRETIADNDIYKWADKFIGELAKTLKVLRRS</sequence>
<dbReference type="PANTHER" id="PTHR10788:SF106">
    <property type="entry name" value="BCDNA.GH08860"/>
    <property type="match status" value="1"/>
</dbReference>
<dbReference type="Pfam" id="PF00982">
    <property type="entry name" value="Glyco_transf_20"/>
    <property type="match status" value="1"/>
</dbReference>
<dbReference type="EMBL" id="BARU01028914">
    <property type="protein sequence ID" value="GAH75416.1"/>
    <property type="molecule type" value="Genomic_DNA"/>
</dbReference>
<dbReference type="PANTHER" id="PTHR10788">
    <property type="entry name" value="TREHALOSE-6-PHOSPHATE SYNTHASE"/>
    <property type="match status" value="1"/>
</dbReference>
<comment type="caution">
    <text evidence="1">The sequence shown here is derived from an EMBL/GenBank/DDBJ whole genome shotgun (WGS) entry which is preliminary data.</text>
</comment>
<reference evidence="1" key="1">
    <citation type="journal article" date="2014" name="Front. Microbiol.">
        <title>High frequency of phylogenetically diverse reductive dehalogenase-homologous genes in deep subseafloor sedimentary metagenomes.</title>
        <authorList>
            <person name="Kawai M."/>
            <person name="Futagami T."/>
            <person name="Toyoda A."/>
            <person name="Takaki Y."/>
            <person name="Nishi S."/>
            <person name="Hori S."/>
            <person name="Arai W."/>
            <person name="Tsubouchi T."/>
            <person name="Morono Y."/>
            <person name="Uchiyama I."/>
            <person name="Ito T."/>
            <person name="Fujiyama A."/>
            <person name="Inagaki F."/>
            <person name="Takami H."/>
        </authorList>
    </citation>
    <scope>NUCLEOTIDE SEQUENCE</scope>
    <source>
        <strain evidence="1">Expedition CK06-06</strain>
    </source>
</reference>
<accession>X1HZ40</accession>
<dbReference type="InterPro" id="IPR001830">
    <property type="entry name" value="Glyco_trans_20"/>
</dbReference>
<protein>
    <submittedName>
        <fullName evidence="1">Uncharacterized protein</fullName>
    </submittedName>
</protein>
<dbReference type="SUPFAM" id="SSF53756">
    <property type="entry name" value="UDP-Glycosyltransferase/glycogen phosphorylase"/>
    <property type="match status" value="1"/>
</dbReference>
<dbReference type="AlphaFoldDB" id="X1HZ40"/>
<organism evidence="1">
    <name type="scientific">marine sediment metagenome</name>
    <dbReference type="NCBI Taxonomy" id="412755"/>
    <lineage>
        <taxon>unclassified sequences</taxon>
        <taxon>metagenomes</taxon>
        <taxon>ecological metagenomes</taxon>
    </lineage>
</organism>
<dbReference type="GO" id="GO:0003825">
    <property type="term" value="F:alpha,alpha-trehalose-phosphate synthase (UDP-forming) activity"/>
    <property type="evidence" value="ECO:0007669"/>
    <property type="project" value="TreeGrafter"/>
</dbReference>